<evidence type="ECO:0000256" key="1">
    <source>
        <dbReference type="ARBA" id="ARBA00005005"/>
    </source>
</evidence>
<evidence type="ECO:0000256" key="9">
    <source>
        <dbReference type="RuleBase" id="RU003557"/>
    </source>
</evidence>
<dbReference type="GO" id="GO:0003985">
    <property type="term" value="F:acetyl-CoA C-acetyltransferase activity"/>
    <property type="evidence" value="ECO:0007669"/>
    <property type="project" value="TreeGrafter"/>
</dbReference>
<evidence type="ECO:0000256" key="7">
    <source>
        <dbReference type="ARBA" id="ARBA00024073"/>
    </source>
</evidence>
<feature type="active site" description="Proton acceptor" evidence="8">
    <location>
        <position position="393"/>
    </location>
</feature>
<evidence type="ECO:0000259" key="10">
    <source>
        <dbReference type="Pfam" id="PF00108"/>
    </source>
</evidence>
<sequence length="439" mass="47285">MAMGKNIVLASGLRTPFGQINKALAKYSSVEMAALVMKTLMEKSGLPKEKVDGVILGEVSQTSKAPNSARVAALKAGLPIGCVAHTVQNNCISGIQAITDAARKIICGEGEVFIAAGVESMSNMLVYVKNARQKYGGNLKAIKNAIADAEFVDCIVEGLTDPISGMNMAESAEMTAQNLEISRDSQDAYALGSFQKSYRAEQEGFYDDVLIPLPELVRDESPYLRETLAADSEKSRKLMKKSPLIIRAMGMSVEDFWKKNNAYMPRDYDPVFEGTVTLFNSCPQSDGAAAVIVASEEAAKRLGLAIHMYLRGWGFAGLHPAYMGITPAQAVPKALTHADLSFDNVDFFEIHEPFAATVLGIFQSGYQNFEMDWKKKYDEGRVNRNGGSLSLGHPLGATGIRLALNAMSEFKKDANSSLAVAAACAGGGIGGAMVFERYR</sequence>
<dbReference type="STRING" id="1798410.A3H63_01325"/>
<dbReference type="SUPFAM" id="SSF53901">
    <property type="entry name" value="Thiolase-like"/>
    <property type="match status" value="2"/>
</dbReference>
<keyword evidence="5" id="KW-0443">Lipid metabolism</keyword>
<evidence type="ECO:0000256" key="8">
    <source>
        <dbReference type="PIRSR" id="PIRSR000429-1"/>
    </source>
</evidence>
<evidence type="ECO:0000256" key="2">
    <source>
        <dbReference type="ARBA" id="ARBA00010982"/>
    </source>
</evidence>
<comment type="pathway">
    <text evidence="1">Lipid metabolism; fatty acid beta-oxidation.</text>
</comment>
<proteinExistence type="inferred from homology"/>
<dbReference type="NCBIfam" id="TIGR01930">
    <property type="entry name" value="AcCoA-C-Actrans"/>
    <property type="match status" value="1"/>
</dbReference>
<dbReference type="InterPro" id="IPR016039">
    <property type="entry name" value="Thiolase-like"/>
</dbReference>
<dbReference type="PIRSF" id="PIRSF000429">
    <property type="entry name" value="Ac-CoA_Ac_transf"/>
    <property type="match status" value="1"/>
</dbReference>
<dbReference type="GO" id="GO:0006635">
    <property type="term" value="P:fatty acid beta-oxidation"/>
    <property type="evidence" value="ECO:0007669"/>
    <property type="project" value="TreeGrafter"/>
</dbReference>
<dbReference type="InterPro" id="IPR020613">
    <property type="entry name" value="Thiolase_CS"/>
</dbReference>
<dbReference type="PROSITE" id="PS00099">
    <property type="entry name" value="THIOLASE_3"/>
    <property type="match status" value="1"/>
</dbReference>
<dbReference type="CDD" id="cd00751">
    <property type="entry name" value="thiolase"/>
    <property type="match status" value="1"/>
</dbReference>
<keyword evidence="4" id="KW-0276">Fatty acid metabolism</keyword>
<dbReference type="Proteomes" id="UP000176284">
    <property type="component" value="Unassembled WGS sequence"/>
</dbReference>
<protein>
    <recommendedName>
        <fullName evidence="7">acetyl-CoA C-acyltransferase</fullName>
        <ecNumber evidence="7">2.3.1.16</ecNumber>
    </recommendedName>
</protein>
<dbReference type="PANTHER" id="PTHR18919:SF153">
    <property type="entry name" value="TRIFUNCTIONAL ENZYME SUBUNIT BETA, MITOCHONDRIAL"/>
    <property type="match status" value="1"/>
</dbReference>
<dbReference type="Gene3D" id="3.40.47.10">
    <property type="match status" value="1"/>
</dbReference>
<feature type="active site" description="Acyl-thioester intermediate" evidence="8">
    <location>
        <position position="91"/>
    </location>
</feature>
<evidence type="ECO:0000313" key="13">
    <source>
        <dbReference type="Proteomes" id="UP000176284"/>
    </source>
</evidence>
<feature type="domain" description="Thiolase N-terminal" evidence="10">
    <location>
        <begin position="7"/>
        <end position="214"/>
    </location>
</feature>
<comment type="caution">
    <text evidence="12">The sequence shown here is derived from an EMBL/GenBank/DDBJ whole genome shotgun (WGS) entry which is preliminary data.</text>
</comment>
<comment type="similarity">
    <text evidence="2 9">Belongs to the thiolase-like superfamily. Thiolase family.</text>
</comment>
<dbReference type="Pfam" id="PF02803">
    <property type="entry name" value="Thiolase_C"/>
    <property type="match status" value="1"/>
</dbReference>
<name>A0A1G1ZVE9_9BACT</name>
<reference evidence="12 13" key="1">
    <citation type="journal article" date="2016" name="Nat. Commun.">
        <title>Thousands of microbial genomes shed light on interconnected biogeochemical processes in an aquifer system.</title>
        <authorList>
            <person name="Anantharaman K."/>
            <person name="Brown C.T."/>
            <person name="Hug L.A."/>
            <person name="Sharon I."/>
            <person name="Castelle C.J."/>
            <person name="Probst A.J."/>
            <person name="Thomas B.C."/>
            <person name="Singh A."/>
            <person name="Wilkins M.J."/>
            <person name="Karaoz U."/>
            <person name="Brodie E.L."/>
            <person name="Williams K.H."/>
            <person name="Hubbard S.S."/>
            <person name="Banfield J.F."/>
        </authorList>
    </citation>
    <scope>NUCLEOTIDE SEQUENCE [LARGE SCALE GENOMIC DNA]</scope>
</reference>
<dbReference type="InterPro" id="IPR020617">
    <property type="entry name" value="Thiolase_C"/>
</dbReference>
<feature type="active site" description="Proton acceptor" evidence="8">
    <location>
        <position position="424"/>
    </location>
</feature>
<evidence type="ECO:0000256" key="3">
    <source>
        <dbReference type="ARBA" id="ARBA00022679"/>
    </source>
</evidence>
<keyword evidence="3 9" id="KW-0808">Transferase</keyword>
<evidence type="ECO:0000256" key="5">
    <source>
        <dbReference type="ARBA" id="ARBA00023098"/>
    </source>
</evidence>
<dbReference type="Pfam" id="PF00108">
    <property type="entry name" value="Thiolase_N"/>
    <property type="match status" value="1"/>
</dbReference>
<evidence type="ECO:0000313" key="12">
    <source>
        <dbReference type="EMBL" id="OGY67720.1"/>
    </source>
</evidence>
<dbReference type="InterPro" id="IPR002155">
    <property type="entry name" value="Thiolase"/>
</dbReference>
<gene>
    <name evidence="12" type="ORF">A3H63_01325</name>
</gene>
<dbReference type="InterPro" id="IPR020610">
    <property type="entry name" value="Thiolase_AS"/>
</dbReference>
<evidence type="ECO:0000259" key="11">
    <source>
        <dbReference type="Pfam" id="PF02803"/>
    </source>
</evidence>
<dbReference type="InterPro" id="IPR020616">
    <property type="entry name" value="Thiolase_N"/>
</dbReference>
<dbReference type="PROSITE" id="PS00737">
    <property type="entry name" value="THIOLASE_2"/>
    <property type="match status" value="1"/>
</dbReference>
<dbReference type="PANTHER" id="PTHR18919">
    <property type="entry name" value="ACETYL-COA C-ACYLTRANSFERASE"/>
    <property type="match status" value="1"/>
</dbReference>
<evidence type="ECO:0000256" key="4">
    <source>
        <dbReference type="ARBA" id="ARBA00022832"/>
    </source>
</evidence>
<dbReference type="EMBL" id="MHJM01000019">
    <property type="protein sequence ID" value="OGY67720.1"/>
    <property type="molecule type" value="Genomic_DNA"/>
</dbReference>
<dbReference type="EC" id="2.3.1.16" evidence="7"/>
<organism evidence="12 13">
    <name type="scientific">Candidatus Harrisonbacteria bacterium RIFCSPLOWO2_02_FULL_45_10c</name>
    <dbReference type="NCBI Taxonomy" id="1798410"/>
    <lineage>
        <taxon>Bacteria</taxon>
        <taxon>Candidatus Harrisoniibacteriota</taxon>
    </lineage>
</organism>
<dbReference type="AlphaFoldDB" id="A0A1G1ZVE9"/>
<evidence type="ECO:0000256" key="6">
    <source>
        <dbReference type="ARBA" id="ARBA00023315"/>
    </source>
</evidence>
<keyword evidence="6 9" id="KW-0012">Acyltransferase</keyword>
<feature type="domain" description="Thiolase C-terminal" evidence="11">
    <location>
        <begin position="308"/>
        <end position="437"/>
    </location>
</feature>
<accession>A0A1G1ZVE9</accession>